<dbReference type="EMBL" id="CM042022">
    <property type="protein sequence ID" value="KAI3814662.1"/>
    <property type="molecule type" value="Genomic_DNA"/>
</dbReference>
<reference evidence="2" key="1">
    <citation type="journal article" date="2022" name="Mol. Ecol. Resour.">
        <title>The genomes of chicory, endive, great burdock and yacon provide insights into Asteraceae palaeo-polyploidization history and plant inulin production.</title>
        <authorList>
            <person name="Fan W."/>
            <person name="Wang S."/>
            <person name="Wang H."/>
            <person name="Wang A."/>
            <person name="Jiang F."/>
            <person name="Liu H."/>
            <person name="Zhao H."/>
            <person name="Xu D."/>
            <person name="Zhang Y."/>
        </authorList>
    </citation>
    <scope>NUCLEOTIDE SEQUENCE [LARGE SCALE GENOMIC DNA]</scope>
    <source>
        <strain evidence="2">cv. Yunnan</strain>
    </source>
</reference>
<keyword evidence="2" id="KW-1185">Reference proteome</keyword>
<evidence type="ECO:0000313" key="2">
    <source>
        <dbReference type="Proteomes" id="UP001056120"/>
    </source>
</evidence>
<sequence>MKCLKAMENPCYLRRLLPQLFEALTIRYDENDDGSETQLRKPEKDPRTIARGYQIELCQKALMENIIVYLETGCGKTHIAVLLIYETIRRMKMTKKDICIFLAPTVALVEQQGKVIKDSIDVKVGVYCGSSNHLKGHRDWDKEMEQFEVLVMTPQILLHNLSHCFIRIQHIALLIFDECHYAQVESSHPYAEIMKIFYKPDVAKLPRIFGMTASPIFGKGASIGSMPSMHTLIKNIEDFSMLKNTKKALQRLHCNLEFCLQNLGLWGALQVHARNYQPYRRRSFYSVSAFGFGSIQADWDRKIDCICRRGLTSRDDGGSSGEVLRVRCEERWNIESDICYLKNKRSPALMVTGYDSSPV</sequence>
<organism evidence="1 2">
    <name type="scientific">Smallanthus sonchifolius</name>
    <dbReference type="NCBI Taxonomy" id="185202"/>
    <lineage>
        <taxon>Eukaryota</taxon>
        <taxon>Viridiplantae</taxon>
        <taxon>Streptophyta</taxon>
        <taxon>Embryophyta</taxon>
        <taxon>Tracheophyta</taxon>
        <taxon>Spermatophyta</taxon>
        <taxon>Magnoliopsida</taxon>
        <taxon>eudicotyledons</taxon>
        <taxon>Gunneridae</taxon>
        <taxon>Pentapetalae</taxon>
        <taxon>asterids</taxon>
        <taxon>campanulids</taxon>
        <taxon>Asterales</taxon>
        <taxon>Asteraceae</taxon>
        <taxon>Asteroideae</taxon>
        <taxon>Heliantheae alliance</taxon>
        <taxon>Millerieae</taxon>
        <taxon>Smallanthus</taxon>
    </lineage>
</organism>
<proteinExistence type="predicted"/>
<name>A0ACB9J5X4_9ASTR</name>
<protein>
    <submittedName>
        <fullName evidence="1">Uncharacterized protein</fullName>
    </submittedName>
</protein>
<gene>
    <name evidence="1" type="ORF">L1987_14305</name>
</gene>
<dbReference type="Proteomes" id="UP001056120">
    <property type="component" value="Linkage Group LG05"/>
</dbReference>
<reference evidence="1 2" key="2">
    <citation type="journal article" date="2022" name="Mol. Ecol. Resour.">
        <title>The genomes of chicory, endive, great burdock and yacon provide insights into Asteraceae paleo-polyploidization history and plant inulin production.</title>
        <authorList>
            <person name="Fan W."/>
            <person name="Wang S."/>
            <person name="Wang H."/>
            <person name="Wang A."/>
            <person name="Jiang F."/>
            <person name="Liu H."/>
            <person name="Zhao H."/>
            <person name="Xu D."/>
            <person name="Zhang Y."/>
        </authorList>
    </citation>
    <scope>NUCLEOTIDE SEQUENCE [LARGE SCALE GENOMIC DNA]</scope>
    <source>
        <strain evidence="2">cv. Yunnan</strain>
        <tissue evidence="1">Leaves</tissue>
    </source>
</reference>
<evidence type="ECO:0000313" key="1">
    <source>
        <dbReference type="EMBL" id="KAI3814662.1"/>
    </source>
</evidence>
<accession>A0ACB9J5X4</accession>
<comment type="caution">
    <text evidence="1">The sequence shown here is derived from an EMBL/GenBank/DDBJ whole genome shotgun (WGS) entry which is preliminary data.</text>
</comment>